<dbReference type="Gene3D" id="1.10.1130.10">
    <property type="entry name" value="Flavocytochrome C3, Chain A"/>
    <property type="match status" value="1"/>
</dbReference>
<dbReference type="OrthoDB" id="9780421at2"/>
<evidence type="ECO:0000313" key="13">
    <source>
        <dbReference type="Proteomes" id="UP000198553"/>
    </source>
</evidence>
<dbReference type="PANTHER" id="PTHR30633">
    <property type="entry name" value="CYTOCHROME C-552 RESPIRATORY NITRITE REDUCTASE"/>
    <property type="match status" value="1"/>
</dbReference>
<dbReference type="InterPro" id="IPR036280">
    <property type="entry name" value="Multihaem_cyt_sf"/>
</dbReference>
<proteinExistence type="inferred from homology"/>
<dbReference type="PIRSF" id="PIRSF000243">
    <property type="entry name" value="Cyt_c552"/>
    <property type="match status" value="1"/>
</dbReference>
<keyword evidence="7" id="KW-0106">Calcium</keyword>
<dbReference type="EMBL" id="FOBW01000002">
    <property type="protein sequence ID" value="SEM39941.1"/>
    <property type="molecule type" value="Genomic_DNA"/>
</dbReference>
<dbReference type="PROSITE" id="PS51257">
    <property type="entry name" value="PROKAR_LIPOPROTEIN"/>
    <property type="match status" value="1"/>
</dbReference>
<comment type="subcellular location">
    <subcellularLocation>
        <location evidence="1">Cell envelope</location>
    </subcellularLocation>
</comment>
<evidence type="ECO:0000256" key="3">
    <source>
        <dbReference type="ARBA" id="ARBA00011887"/>
    </source>
</evidence>
<keyword evidence="8" id="KW-0560">Oxidoreductase</keyword>
<evidence type="ECO:0000313" key="12">
    <source>
        <dbReference type="EMBL" id="SEM39941.1"/>
    </source>
</evidence>
<dbReference type="GO" id="GO:0020037">
    <property type="term" value="F:heme binding"/>
    <property type="evidence" value="ECO:0007669"/>
    <property type="project" value="TreeGrafter"/>
</dbReference>
<feature type="chain" id="PRO_5039728844" description="nitrite reductase (cytochrome; ammonia-forming)" evidence="11">
    <location>
        <begin position="25"/>
        <end position="473"/>
    </location>
</feature>
<dbReference type="InterPro" id="IPR003321">
    <property type="entry name" value="Cyt_c552"/>
</dbReference>
<evidence type="ECO:0000256" key="8">
    <source>
        <dbReference type="ARBA" id="ARBA00023002"/>
    </source>
</evidence>
<evidence type="ECO:0000256" key="9">
    <source>
        <dbReference type="ARBA" id="ARBA00023004"/>
    </source>
</evidence>
<dbReference type="GO" id="GO:0046872">
    <property type="term" value="F:metal ion binding"/>
    <property type="evidence" value="ECO:0007669"/>
    <property type="project" value="UniProtKB-KW"/>
</dbReference>
<evidence type="ECO:0000256" key="4">
    <source>
        <dbReference type="ARBA" id="ARBA00022617"/>
    </source>
</evidence>
<evidence type="ECO:0000256" key="5">
    <source>
        <dbReference type="ARBA" id="ARBA00022723"/>
    </source>
</evidence>
<dbReference type="Proteomes" id="UP000198553">
    <property type="component" value="Unassembled WGS sequence"/>
</dbReference>
<keyword evidence="4" id="KW-0349">Heme</keyword>
<keyword evidence="13" id="KW-1185">Reference proteome</keyword>
<dbReference type="SUPFAM" id="SSF48695">
    <property type="entry name" value="Multiheme cytochromes"/>
    <property type="match status" value="1"/>
</dbReference>
<dbReference type="Pfam" id="PF02335">
    <property type="entry name" value="Cytochrom_C552"/>
    <property type="match status" value="1"/>
</dbReference>
<evidence type="ECO:0000256" key="10">
    <source>
        <dbReference type="ARBA" id="ARBA00049131"/>
    </source>
</evidence>
<dbReference type="AlphaFoldDB" id="A0A1H7Y1W1"/>
<reference evidence="13" key="1">
    <citation type="submission" date="2016-10" db="EMBL/GenBank/DDBJ databases">
        <authorList>
            <person name="Varghese N."/>
            <person name="Submissions S."/>
        </authorList>
    </citation>
    <scope>NUCLEOTIDE SEQUENCE [LARGE SCALE GENOMIC DNA]</scope>
    <source>
        <strain evidence="13">B48,IBRC-M 10115,DSM 25386,CECT 8001</strain>
    </source>
</reference>
<organism evidence="12 13">
    <name type="scientific">Mesobacillus persicus</name>
    <dbReference type="NCBI Taxonomy" id="930146"/>
    <lineage>
        <taxon>Bacteria</taxon>
        <taxon>Bacillati</taxon>
        <taxon>Bacillota</taxon>
        <taxon>Bacilli</taxon>
        <taxon>Bacillales</taxon>
        <taxon>Bacillaceae</taxon>
        <taxon>Mesobacillus</taxon>
    </lineage>
</organism>
<dbReference type="RefSeq" id="WP_090741726.1">
    <property type="nucleotide sequence ID" value="NZ_FOBW01000002.1"/>
</dbReference>
<dbReference type="GO" id="GO:0019645">
    <property type="term" value="P:anaerobic electron transport chain"/>
    <property type="evidence" value="ECO:0007669"/>
    <property type="project" value="TreeGrafter"/>
</dbReference>
<dbReference type="GO" id="GO:0030288">
    <property type="term" value="C:outer membrane-bounded periplasmic space"/>
    <property type="evidence" value="ECO:0007669"/>
    <property type="project" value="TreeGrafter"/>
</dbReference>
<dbReference type="CDD" id="cd00548">
    <property type="entry name" value="NrfA-like"/>
    <property type="match status" value="1"/>
</dbReference>
<dbReference type="PANTHER" id="PTHR30633:SF0">
    <property type="entry name" value="CYTOCHROME C-552"/>
    <property type="match status" value="1"/>
</dbReference>
<dbReference type="GO" id="GO:0042279">
    <property type="term" value="F:nitrite reductase (cytochrome, ammonia-forming) activity"/>
    <property type="evidence" value="ECO:0007669"/>
    <property type="project" value="UniProtKB-EC"/>
</dbReference>
<keyword evidence="5" id="KW-0479">Metal-binding</keyword>
<keyword evidence="9" id="KW-0408">Iron</keyword>
<evidence type="ECO:0000256" key="1">
    <source>
        <dbReference type="ARBA" id="ARBA00004196"/>
    </source>
</evidence>
<evidence type="ECO:0000256" key="11">
    <source>
        <dbReference type="SAM" id="SignalP"/>
    </source>
</evidence>
<sequence length="473" mass="53696">MARNFKWAFLLLVAVMLITTGCGSEDKETAATEAKTGLSADEISNEAFKDLFPLQYDSYQKNAEMEDTKYSGSVKRSKYDHDKEPYLPILFNGYGFATEYNEDRGHIYANEDVRDIARITDKSIGSCLTCKSTAVPHMIEEMGDDYWGGNFNEEIWPKAESMGHSPIGCSDCHDPETMDLRVTRPSFIKGMEAQGIDMSNPTKNDMRNYVCGQCHVEYYFDADNGEVTYPWDNGFKPEEMYEYYETTAKEEGFNQDWIHNVSGTPIVKAQHPDFETHIEGPHGEAGVTCSDCHMPYERADGKKKISSHQWTSPLKTMEESCMTCHSNRDVEDLEERVIKIQDAHMEALHKAEDISITSHYYINKMITSGVSEAKIKEAQEHVRKGQWFWDMVAAESAAGFHNPQGAMDSLKVSSEESFAAIKIATEELVKKGVSIEELDEEIEKVKKAVYEETDNFKKKDLAINDYFPAQQPK</sequence>
<keyword evidence="6 11" id="KW-0732">Signal</keyword>
<evidence type="ECO:0000256" key="6">
    <source>
        <dbReference type="ARBA" id="ARBA00022729"/>
    </source>
</evidence>
<evidence type="ECO:0000256" key="2">
    <source>
        <dbReference type="ARBA" id="ARBA00009288"/>
    </source>
</evidence>
<name>A0A1H7Y1W1_9BACI</name>
<feature type="signal peptide" evidence="11">
    <location>
        <begin position="1"/>
        <end position="24"/>
    </location>
</feature>
<comment type="catalytic activity">
    <reaction evidence="10">
        <text>6 Fe(III)-[cytochrome c] + NH4(+) + 2 H2O = 6 Fe(II)-[cytochrome c] + nitrite + 8 H(+)</text>
        <dbReference type="Rhea" id="RHEA:13089"/>
        <dbReference type="Rhea" id="RHEA-COMP:10350"/>
        <dbReference type="Rhea" id="RHEA-COMP:14399"/>
        <dbReference type="ChEBI" id="CHEBI:15377"/>
        <dbReference type="ChEBI" id="CHEBI:15378"/>
        <dbReference type="ChEBI" id="CHEBI:16301"/>
        <dbReference type="ChEBI" id="CHEBI:28938"/>
        <dbReference type="ChEBI" id="CHEBI:29033"/>
        <dbReference type="ChEBI" id="CHEBI:29034"/>
        <dbReference type="EC" id="1.7.2.2"/>
    </reaction>
</comment>
<evidence type="ECO:0000256" key="7">
    <source>
        <dbReference type="ARBA" id="ARBA00022837"/>
    </source>
</evidence>
<gene>
    <name evidence="12" type="ORF">SAMN05192533_102473</name>
</gene>
<protein>
    <recommendedName>
        <fullName evidence="3">nitrite reductase (cytochrome; ammonia-forming)</fullName>
        <ecNumber evidence="3">1.7.2.2</ecNumber>
    </recommendedName>
</protein>
<dbReference type="Gene3D" id="1.20.140.10">
    <property type="entry name" value="Butyryl-CoA Dehydrogenase, subunit A, domain 3"/>
    <property type="match status" value="1"/>
</dbReference>
<accession>A0A1H7Y1W1</accession>
<comment type="similarity">
    <text evidence="2">Belongs to the cytochrome c-552 family.</text>
</comment>
<dbReference type="EC" id="1.7.2.2" evidence="3"/>
<dbReference type="STRING" id="930146.SAMN05192533_102473"/>